<reference evidence="1 2" key="1">
    <citation type="submission" date="2019-10" db="EMBL/GenBank/DDBJ databases">
        <title>Nocardioides novel species isolated from the excrement of Marmot.</title>
        <authorList>
            <person name="Zhang G."/>
        </authorList>
    </citation>
    <scope>NUCLEOTIDE SEQUENCE [LARGE SCALE GENOMIC DNA]</scope>
    <source>
        <strain evidence="2">zg-579</strain>
    </source>
</reference>
<evidence type="ECO:0000313" key="1">
    <source>
        <dbReference type="EMBL" id="MTB95717.1"/>
    </source>
</evidence>
<dbReference type="Pfam" id="PF08378">
    <property type="entry name" value="NERD"/>
    <property type="match status" value="1"/>
</dbReference>
<sequence>MRLRYAGTCRVCNAALDARTEAVYERATKTVRCLSCSPPVSADVAVVIGGEPPAAPEAPGAGVAVVEAGPVDAGVAGASARREYERRQAKREERIRAKHPKLGGLILALSDDPQSTTAWDAGALGEERLGTRLDELATDTLRVLHDRRIPGTRANIDHLAVTPTGIYVIDAKRYVGKRPSLRVEGGVLRPRVEKLMVGTRDQTKLVDGVLKQVELVRLIVDEDVPVLGVLCFIESDWPLIGGAFTTRGVDVLWPKKLYPRLASDGPHAAQVADLHARLARAVPPA</sequence>
<protein>
    <submittedName>
        <fullName evidence="1">NERD domain-containing protein</fullName>
    </submittedName>
</protein>
<dbReference type="AlphaFoldDB" id="A0A6I3JC68"/>
<dbReference type="InterPro" id="IPR011528">
    <property type="entry name" value="NERD"/>
</dbReference>
<proteinExistence type="predicted"/>
<keyword evidence="2" id="KW-1185">Reference proteome</keyword>
<organism evidence="1 2">
    <name type="scientific">Nocardioides marmotae</name>
    <dbReference type="NCBI Taxonomy" id="2663857"/>
    <lineage>
        <taxon>Bacteria</taxon>
        <taxon>Bacillati</taxon>
        <taxon>Actinomycetota</taxon>
        <taxon>Actinomycetes</taxon>
        <taxon>Propionibacteriales</taxon>
        <taxon>Nocardioidaceae</taxon>
        <taxon>Nocardioides</taxon>
    </lineage>
</organism>
<name>A0A6I3JC68_9ACTN</name>
<comment type="caution">
    <text evidence="1">The sequence shown here is derived from an EMBL/GenBank/DDBJ whole genome shotgun (WGS) entry which is preliminary data.</text>
</comment>
<evidence type="ECO:0000313" key="2">
    <source>
        <dbReference type="Proteomes" id="UP000433406"/>
    </source>
</evidence>
<dbReference type="PROSITE" id="PS50965">
    <property type="entry name" value="NERD"/>
    <property type="match status" value="1"/>
</dbReference>
<accession>A0A6I3JC68</accession>
<dbReference type="Proteomes" id="UP000433406">
    <property type="component" value="Unassembled WGS sequence"/>
</dbReference>
<gene>
    <name evidence="1" type="ORF">GGQ22_11530</name>
</gene>
<dbReference type="EMBL" id="WLCI01000012">
    <property type="protein sequence ID" value="MTB95717.1"/>
    <property type="molecule type" value="Genomic_DNA"/>
</dbReference>